<dbReference type="Pfam" id="PF06463">
    <property type="entry name" value="Mob_synth_C"/>
    <property type="match status" value="1"/>
</dbReference>
<keyword evidence="6" id="KW-0342">GTP-binding</keyword>
<feature type="non-terminal residue" evidence="9">
    <location>
        <position position="248"/>
    </location>
</feature>
<sequence>SSDGISLMSHGDILTYEEILVITRAAAELGITKVRLTGGEPLVRSGLPKLIQMLAQMEAIEDISLTTNGVLLNRYAAELKSAGLRRVNVSLDTLKQDKFEFITRCDNNLGDVLKGIEVAKSIGLEPVKINMVVMSGINDDELLDFAVKTIDEEWHVRFIELMPSVGAGVTASRFVPVSDMRKRLESLGELEPCLPSIGNGPAKYFRFPHARGTIGFITPVSEHFCFSCNRLRLTSDGKLRPCLLSEDE</sequence>
<reference evidence="9" key="1">
    <citation type="journal article" date="2014" name="Front. Microbiol.">
        <title>High frequency of phylogenetically diverse reductive dehalogenase-homologous genes in deep subseafloor sedimentary metagenomes.</title>
        <authorList>
            <person name="Kawai M."/>
            <person name="Futagami T."/>
            <person name="Toyoda A."/>
            <person name="Takaki Y."/>
            <person name="Nishi S."/>
            <person name="Hori S."/>
            <person name="Arai W."/>
            <person name="Tsubouchi T."/>
            <person name="Morono Y."/>
            <person name="Uchiyama I."/>
            <person name="Ito T."/>
            <person name="Fujiyama A."/>
            <person name="Inagaki F."/>
            <person name="Takami H."/>
        </authorList>
    </citation>
    <scope>NUCLEOTIDE SEQUENCE</scope>
    <source>
        <strain evidence="9">Expedition CK06-06</strain>
    </source>
</reference>
<dbReference type="Pfam" id="PF04055">
    <property type="entry name" value="Radical_SAM"/>
    <property type="match status" value="1"/>
</dbReference>
<keyword evidence="4" id="KW-0408">Iron</keyword>
<dbReference type="GO" id="GO:0061798">
    <property type="term" value="F:GTP 3',8'-cyclase activity"/>
    <property type="evidence" value="ECO:0007669"/>
    <property type="project" value="TreeGrafter"/>
</dbReference>
<evidence type="ECO:0000259" key="8">
    <source>
        <dbReference type="PROSITE" id="PS51918"/>
    </source>
</evidence>
<dbReference type="InterPro" id="IPR007197">
    <property type="entry name" value="rSAM"/>
</dbReference>
<dbReference type="PROSITE" id="PS51918">
    <property type="entry name" value="RADICAL_SAM"/>
    <property type="match status" value="1"/>
</dbReference>
<evidence type="ECO:0000256" key="3">
    <source>
        <dbReference type="ARBA" id="ARBA00022741"/>
    </source>
</evidence>
<accession>X1TRR4</accession>
<dbReference type="Gene3D" id="3.20.20.70">
    <property type="entry name" value="Aldolase class I"/>
    <property type="match status" value="1"/>
</dbReference>
<dbReference type="GO" id="GO:0006777">
    <property type="term" value="P:Mo-molybdopterin cofactor biosynthetic process"/>
    <property type="evidence" value="ECO:0007669"/>
    <property type="project" value="UniProtKB-KW"/>
</dbReference>
<evidence type="ECO:0000256" key="2">
    <source>
        <dbReference type="ARBA" id="ARBA00022723"/>
    </source>
</evidence>
<dbReference type="GO" id="GO:0061799">
    <property type="term" value="F:cyclic pyranopterin monophosphate synthase activity"/>
    <property type="evidence" value="ECO:0007669"/>
    <property type="project" value="TreeGrafter"/>
</dbReference>
<keyword evidence="5" id="KW-0411">Iron-sulfur</keyword>
<dbReference type="GO" id="GO:0046872">
    <property type="term" value="F:metal ion binding"/>
    <property type="evidence" value="ECO:0007669"/>
    <property type="project" value="UniProtKB-KW"/>
</dbReference>
<evidence type="ECO:0000256" key="1">
    <source>
        <dbReference type="ARBA" id="ARBA00022691"/>
    </source>
</evidence>
<evidence type="ECO:0000256" key="5">
    <source>
        <dbReference type="ARBA" id="ARBA00023014"/>
    </source>
</evidence>
<dbReference type="SUPFAM" id="SSF102114">
    <property type="entry name" value="Radical SAM enzymes"/>
    <property type="match status" value="1"/>
</dbReference>
<evidence type="ECO:0000256" key="6">
    <source>
        <dbReference type="ARBA" id="ARBA00023134"/>
    </source>
</evidence>
<feature type="non-terminal residue" evidence="9">
    <location>
        <position position="1"/>
    </location>
</feature>
<name>X1TRR4_9ZZZZ</name>
<dbReference type="PANTHER" id="PTHR22960:SF0">
    <property type="entry name" value="MOLYBDENUM COFACTOR BIOSYNTHESIS PROTEIN 1"/>
    <property type="match status" value="1"/>
</dbReference>
<dbReference type="InterPro" id="IPR050105">
    <property type="entry name" value="MoCo_biosynth_MoaA/MoaC"/>
</dbReference>
<dbReference type="PANTHER" id="PTHR22960">
    <property type="entry name" value="MOLYBDOPTERIN COFACTOR SYNTHESIS PROTEIN A"/>
    <property type="match status" value="1"/>
</dbReference>
<dbReference type="GO" id="GO:0005525">
    <property type="term" value="F:GTP binding"/>
    <property type="evidence" value="ECO:0007669"/>
    <property type="project" value="UniProtKB-KW"/>
</dbReference>
<dbReference type="InterPro" id="IPR010505">
    <property type="entry name" value="MoaA_twitch"/>
</dbReference>
<organism evidence="9">
    <name type="scientific">marine sediment metagenome</name>
    <dbReference type="NCBI Taxonomy" id="412755"/>
    <lineage>
        <taxon>unclassified sequences</taxon>
        <taxon>metagenomes</taxon>
        <taxon>ecological metagenomes</taxon>
    </lineage>
</organism>
<feature type="domain" description="Radical SAM core" evidence="8">
    <location>
        <begin position="1"/>
        <end position="201"/>
    </location>
</feature>
<dbReference type="InterPro" id="IPR013785">
    <property type="entry name" value="Aldolase_TIM"/>
</dbReference>
<dbReference type="CDD" id="cd01335">
    <property type="entry name" value="Radical_SAM"/>
    <property type="match status" value="1"/>
</dbReference>
<protein>
    <recommendedName>
        <fullName evidence="8">Radical SAM core domain-containing protein</fullName>
    </recommendedName>
</protein>
<proteinExistence type="predicted"/>
<keyword evidence="7" id="KW-0501">Molybdenum cofactor biosynthesis</keyword>
<dbReference type="CDD" id="cd21117">
    <property type="entry name" value="Twitch_MoaA"/>
    <property type="match status" value="1"/>
</dbReference>
<evidence type="ECO:0000256" key="4">
    <source>
        <dbReference type="ARBA" id="ARBA00023004"/>
    </source>
</evidence>
<dbReference type="GO" id="GO:0051539">
    <property type="term" value="F:4 iron, 4 sulfur cluster binding"/>
    <property type="evidence" value="ECO:0007669"/>
    <property type="project" value="UniProtKB-KW"/>
</dbReference>
<dbReference type="InterPro" id="IPR058240">
    <property type="entry name" value="rSAM_sf"/>
</dbReference>
<gene>
    <name evidence="9" type="ORF">S12H4_48922</name>
</gene>
<keyword evidence="3" id="KW-0547">Nucleotide-binding</keyword>
<dbReference type="EMBL" id="BARW01030629">
    <property type="protein sequence ID" value="GAJ08008.1"/>
    <property type="molecule type" value="Genomic_DNA"/>
</dbReference>
<evidence type="ECO:0000313" key="9">
    <source>
        <dbReference type="EMBL" id="GAJ08008.1"/>
    </source>
</evidence>
<keyword evidence="1" id="KW-0949">S-adenosyl-L-methionine</keyword>
<keyword evidence="2" id="KW-0479">Metal-binding</keyword>
<dbReference type="AlphaFoldDB" id="X1TRR4"/>
<comment type="caution">
    <text evidence="9">The sequence shown here is derived from an EMBL/GenBank/DDBJ whole genome shotgun (WGS) entry which is preliminary data.</text>
</comment>
<evidence type="ECO:0000256" key="7">
    <source>
        <dbReference type="ARBA" id="ARBA00023150"/>
    </source>
</evidence>